<dbReference type="GO" id="GO:0085020">
    <property type="term" value="P:protein K6-linked ubiquitination"/>
    <property type="evidence" value="ECO:0007669"/>
    <property type="project" value="TreeGrafter"/>
</dbReference>
<comment type="caution">
    <text evidence="5">The sequence shown here is derived from an EMBL/GenBank/DDBJ whole genome shotgun (WGS) entry which is preliminary data.</text>
</comment>
<dbReference type="PROSITE" id="PS50088">
    <property type="entry name" value="ANK_REPEAT"/>
    <property type="match status" value="2"/>
</dbReference>
<dbReference type="PRINTS" id="PR01415">
    <property type="entry name" value="ANKYRIN"/>
</dbReference>
<proteinExistence type="predicted"/>
<dbReference type="EMBL" id="ADBJ01000038">
    <property type="protein sequence ID" value="EFA78350.1"/>
    <property type="molecule type" value="Genomic_DNA"/>
</dbReference>
<dbReference type="SUPFAM" id="SSF48403">
    <property type="entry name" value="Ankyrin repeat"/>
    <property type="match status" value="1"/>
</dbReference>
<keyword evidence="2 3" id="KW-0040">ANK repeat</keyword>
<feature type="compositionally biased region" description="Acidic residues" evidence="4">
    <location>
        <begin position="142"/>
        <end position="153"/>
    </location>
</feature>
<dbReference type="Gene3D" id="1.25.40.20">
    <property type="entry name" value="Ankyrin repeat-containing domain"/>
    <property type="match status" value="1"/>
</dbReference>
<evidence type="ECO:0000313" key="5">
    <source>
        <dbReference type="EMBL" id="EFA78350.1"/>
    </source>
</evidence>
<dbReference type="PANTHER" id="PTHR24171:SF8">
    <property type="entry name" value="BRCA1-ASSOCIATED RING DOMAIN PROTEIN 1"/>
    <property type="match status" value="1"/>
</dbReference>
<feature type="repeat" description="ANK" evidence="3">
    <location>
        <begin position="79"/>
        <end position="111"/>
    </location>
</feature>
<evidence type="ECO:0000256" key="1">
    <source>
        <dbReference type="ARBA" id="ARBA00022737"/>
    </source>
</evidence>
<dbReference type="AlphaFoldDB" id="D3BKC0"/>
<dbReference type="FunCoup" id="D3BKC0">
    <property type="interactions" value="805"/>
</dbReference>
<dbReference type="Proteomes" id="UP000001396">
    <property type="component" value="Unassembled WGS sequence"/>
</dbReference>
<organism evidence="5 6">
    <name type="scientific">Heterostelium pallidum (strain ATCC 26659 / Pp 5 / PN500)</name>
    <name type="common">Cellular slime mold</name>
    <name type="synonym">Polysphondylium pallidum</name>
    <dbReference type="NCBI Taxonomy" id="670386"/>
    <lineage>
        <taxon>Eukaryota</taxon>
        <taxon>Amoebozoa</taxon>
        <taxon>Evosea</taxon>
        <taxon>Eumycetozoa</taxon>
        <taxon>Dictyostelia</taxon>
        <taxon>Acytosteliales</taxon>
        <taxon>Acytosteliaceae</taxon>
        <taxon>Heterostelium</taxon>
    </lineage>
</organism>
<dbReference type="OMA" id="FNHYETS"/>
<dbReference type="InterPro" id="IPR036770">
    <property type="entry name" value="Ankyrin_rpt-contain_sf"/>
</dbReference>
<dbReference type="GO" id="GO:0004842">
    <property type="term" value="F:ubiquitin-protein transferase activity"/>
    <property type="evidence" value="ECO:0007669"/>
    <property type="project" value="TreeGrafter"/>
</dbReference>
<evidence type="ECO:0000256" key="4">
    <source>
        <dbReference type="SAM" id="MobiDB-lite"/>
    </source>
</evidence>
<evidence type="ECO:0000256" key="3">
    <source>
        <dbReference type="PROSITE-ProRule" id="PRU00023"/>
    </source>
</evidence>
<evidence type="ECO:0000256" key="2">
    <source>
        <dbReference type="ARBA" id="ARBA00023043"/>
    </source>
</evidence>
<reference evidence="5 6" key="1">
    <citation type="journal article" date="2011" name="Genome Res.">
        <title>Phylogeny-wide analysis of social amoeba genomes highlights ancient origins for complex intercellular communication.</title>
        <authorList>
            <person name="Heidel A.J."/>
            <person name="Lawal H.M."/>
            <person name="Felder M."/>
            <person name="Schilde C."/>
            <person name="Helps N.R."/>
            <person name="Tunggal B."/>
            <person name="Rivero F."/>
            <person name="John U."/>
            <person name="Schleicher M."/>
            <person name="Eichinger L."/>
            <person name="Platzer M."/>
            <person name="Noegel A.A."/>
            <person name="Schaap P."/>
            <person name="Gloeckner G."/>
        </authorList>
    </citation>
    <scope>NUCLEOTIDE SEQUENCE [LARGE SCALE GENOMIC DNA]</scope>
    <source>
        <strain evidence="6">ATCC 26659 / Pp 5 / PN500</strain>
    </source>
</reference>
<accession>D3BKC0</accession>
<dbReference type="Pfam" id="PF12796">
    <property type="entry name" value="Ank_2"/>
    <property type="match status" value="1"/>
</dbReference>
<evidence type="ECO:0000313" key="6">
    <source>
        <dbReference type="Proteomes" id="UP000001396"/>
    </source>
</evidence>
<keyword evidence="1" id="KW-0677">Repeat</keyword>
<dbReference type="InterPro" id="IPR002110">
    <property type="entry name" value="Ankyrin_rpt"/>
</dbReference>
<feature type="repeat" description="ANK" evidence="3">
    <location>
        <begin position="46"/>
        <end position="78"/>
    </location>
</feature>
<dbReference type="PROSITE" id="PS50297">
    <property type="entry name" value="ANK_REP_REGION"/>
    <property type="match status" value="2"/>
</dbReference>
<keyword evidence="6" id="KW-1185">Reference proteome</keyword>
<dbReference type="RefSeq" id="XP_020430475.1">
    <property type="nucleotide sequence ID" value="XM_020579800.1"/>
</dbReference>
<dbReference type="SMART" id="SM00248">
    <property type="entry name" value="ANK"/>
    <property type="match status" value="3"/>
</dbReference>
<dbReference type="GeneID" id="31364477"/>
<dbReference type="STRING" id="670386.D3BKC0"/>
<sequence length="177" mass="19895">MTEEEEIFGDEIIFAAAKKNHISMLEEFYEQRKRANNFNPNLTDALGNTPLHYSATFNHYETSQRLLILGANPNFQNRAGETPLHRAVWYNHVNIATLLIENGGDVSITNNMKQNALGLAKSLDMKALIQSAQLAQKFSPDEFADDDEDEEEGTEKKPVTSNSSFHSDMIANDSDDE</sequence>
<name>D3BKC0_HETP5</name>
<protein>
    <submittedName>
        <fullName evidence="5">Uncharacterized protein</fullName>
    </submittedName>
</protein>
<dbReference type="PANTHER" id="PTHR24171">
    <property type="entry name" value="ANKYRIN REPEAT DOMAIN-CONTAINING PROTEIN 39-RELATED"/>
    <property type="match status" value="1"/>
</dbReference>
<feature type="region of interest" description="Disordered" evidence="4">
    <location>
        <begin position="137"/>
        <end position="177"/>
    </location>
</feature>
<gene>
    <name evidence="5" type="ORF">PPL_09001</name>
</gene>
<dbReference type="InParanoid" id="D3BKC0"/>